<gene>
    <name evidence="1" type="ORF">HGRIS_010470</name>
</gene>
<dbReference type="EMBL" id="JASNQZ010000013">
    <property type="protein sequence ID" value="KAL0948667.1"/>
    <property type="molecule type" value="Genomic_DNA"/>
</dbReference>
<proteinExistence type="predicted"/>
<accession>A0ABR3IZ66</accession>
<sequence length="119" mass="13818">MWNRAKELHEFREYRRALESLEGLVVARLFELSKMNMANTGYKLRKHISKALQTRSKAIRTALDKFNKAAAQLKPPRPALKWEEVVEYAFLSEFNLLRDPHPCLTSLHGHGLPLLVDSY</sequence>
<keyword evidence="2" id="KW-1185">Reference proteome</keyword>
<dbReference type="Proteomes" id="UP001556367">
    <property type="component" value="Unassembled WGS sequence"/>
</dbReference>
<evidence type="ECO:0000313" key="1">
    <source>
        <dbReference type="EMBL" id="KAL0948667.1"/>
    </source>
</evidence>
<protein>
    <submittedName>
        <fullName evidence="1">Uncharacterized protein</fullName>
    </submittedName>
</protein>
<comment type="caution">
    <text evidence="1">The sequence shown here is derived from an EMBL/GenBank/DDBJ whole genome shotgun (WGS) entry which is preliminary data.</text>
</comment>
<organism evidence="1 2">
    <name type="scientific">Hohenbuehelia grisea</name>
    <dbReference type="NCBI Taxonomy" id="104357"/>
    <lineage>
        <taxon>Eukaryota</taxon>
        <taxon>Fungi</taxon>
        <taxon>Dikarya</taxon>
        <taxon>Basidiomycota</taxon>
        <taxon>Agaricomycotina</taxon>
        <taxon>Agaricomycetes</taxon>
        <taxon>Agaricomycetidae</taxon>
        <taxon>Agaricales</taxon>
        <taxon>Pleurotineae</taxon>
        <taxon>Pleurotaceae</taxon>
        <taxon>Hohenbuehelia</taxon>
    </lineage>
</organism>
<name>A0ABR3IZ66_9AGAR</name>
<reference evidence="2" key="1">
    <citation type="submission" date="2024-06" db="EMBL/GenBank/DDBJ databases">
        <title>Multi-omics analyses provide insights into the biosynthesis of the anticancer antibiotic pleurotin in Hohenbuehelia grisea.</title>
        <authorList>
            <person name="Weaver J.A."/>
            <person name="Alberti F."/>
        </authorList>
    </citation>
    <scope>NUCLEOTIDE SEQUENCE [LARGE SCALE GENOMIC DNA]</scope>
    <source>
        <strain evidence="2">T-177</strain>
    </source>
</reference>
<evidence type="ECO:0000313" key="2">
    <source>
        <dbReference type="Proteomes" id="UP001556367"/>
    </source>
</evidence>